<reference evidence="10 11" key="1">
    <citation type="journal article" date="2014" name="Int. J. Syst. Evol. Microbiol.">
        <title>Listeria floridensis sp. nov., Listeria aquatica sp. nov., Listeria cornellensis sp. nov., Listeria riparia sp. nov. and Listeria grandensis sp. nov., from agricultural and natural environments.</title>
        <authorList>
            <person name="den Bakker H.C."/>
            <person name="Warchocki S."/>
            <person name="Wright E.M."/>
            <person name="Allred A.F."/>
            <person name="Ahlstrom C."/>
            <person name="Manuel C.S."/>
            <person name="Stasiewicz M.J."/>
            <person name="Burrell A."/>
            <person name="Roof S."/>
            <person name="Strawn L."/>
            <person name="Fortes E.D."/>
            <person name="Nightingale K.K."/>
            <person name="Kephart D."/>
            <person name="Wiedmann M."/>
        </authorList>
    </citation>
    <scope>NUCLEOTIDE SEQUENCE [LARGE SCALE GENOMIC DNA]</scope>
    <source>
        <strain evidence="10 11">FSL S10-1204</strain>
    </source>
</reference>
<evidence type="ECO:0000313" key="10">
    <source>
        <dbReference type="EMBL" id="EUJ46564.1"/>
    </source>
</evidence>
<evidence type="ECO:0000313" key="11">
    <source>
        <dbReference type="Proteomes" id="UP000019248"/>
    </source>
</evidence>
<dbReference type="InterPro" id="IPR003838">
    <property type="entry name" value="ABC3_permease_C"/>
</dbReference>
<feature type="domain" description="MacB-like periplasmic core" evidence="9">
    <location>
        <begin position="20"/>
        <end position="245"/>
    </location>
</feature>
<evidence type="ECO:0000256" key="7">
    <source>
        <dbReference type="SAM" id="Phobius"/>
    </source>
</evidence>
<dbReference type="Pfam" id="PF12704">
    <property type="entry name" value="MacB_PCD"/>
    <property type="match status" value="1"/>
</dbReference>
<dbReference type="InterPro" id="IPR050250">
    <property type="entry name" value="Macrolide_Exporter_MacB"/>
</dbReference>
<keyword evidence="3 7" id="KW-0812">Transmembrane</keyword>
<protein>
    <submittedName>
        <fullName evidence="10">Drug ABC exporter, ATP-binding and membrane-spanning/permease subunit</fullName>
    </submittedName>
</protein>
<evidence type="ECO:0000259" key="9">
    <source>
        <dbReference type="Pfam" id="PF12704"/>
    </source>
</evidence>
<dbReference type="Pfam" id="PF02687">
    <property type="entry name" value="FtsX"/>
    <property type="match status" value="1"/>
</dbReference>
<dbReference type="GO" id="GO:0005886">
    <property type="term" value="C:plasma membrane"/>
    <property type="evidence" value="ECO:0007669"/>
    <property type="project" value="UniProtKB-SubCell"/>
</dbReference>
<comment type="caution">
    <text evidence="10">The sequence shown here is derived from an EMBL/GenBank/DDBJ whole genome shotgun (WGS) entry which is preliminary data.</text>
</comment>
<dbReference type="AlphaFoldDB" id="W7D3M1"/>
<keyword evidence="4 7" id="KW-1133">Transmembrane helix</keyword>
<dbReference type="GO" id="GO:0022857">
    <property type="term" value="F:transmembrane transporter activity"/>
    <property type="evidence" value="ECO:0007669"/>
    <property type="project" value="TreeGrafter"/>
</dbReference>
<gene>
    <name evidence="10" type="ORF">PRIP_01919</name>
</gene>
<evidence type="ECO:0000256" key="5">
    <source>
        <dbReference type="ARBA" id="ARBA00023136"/>
    </source>
</evidence>
<organism evidence="10 11">
    <name type="scientific">Listeria riparia FSL S10-1204</name>
    <dbReference type="NCBI Taxonomy" id="1265816"/>
    <lineage>
        <taxon>Bacteria</taxon>
        <taxon>Bacillati</taxon>
        <taxon>Bacillota</taxon>
        <taxon>Bacilli</taxon>
        <taxon>Bacillales</taxon>
        <taxon>Listeriaceae</taxon>
        <taxon>Listeria</taxon>
    </lineage>
</organism>
<dbReference type="PANTHER" id="PTHR30572">
    <property type="entry name" value="MEMBRANE COMPONENT OF TRANSPORTER-RELATED"/>
    <property type="match status" value="1"/>
</dbReference>
<evidence type="ECO:0000256" key="1">
    <source>
        <dbReference type="ARBA" id="ARBA00004651"/>
    </source>
</evidence>
<evidence type="ECO:0000256" key="4">
    <source>
        <dbReference type="ARBA" id="ARBA00022989"/>
    </source>
</evidence>
<keyword evidence="10" id="KW-0067">ATP-binding</keyword>
<name>W7D3M1_9LIST</name>
<keyword evidence="11" id="KW-1185">Reference proteome</keyword>
<dbReference type="PATRIC" id="fig|1265816.5.peg.380"/>
<evidence type="ECO:0000256" key="2">
    <source>
        <dbReference type="ARBA" id="ARBA00022475"/>
    </source>
</evidence>
<dbReference type="EMBL" id="AODL01000003">
    <property type="protein sequence ID" value="EUJ46564.1"/>
    <property type="molecule type" value="Genomic_DNA"/>
</dbReference>
<dbReference type="Proteomes" id="UP000019248">
    <property type="component" value="Unassembled WGS sequence"/>
</dbReference>
<keyword evidence="10" id="KW-0547">Nucleotide-binding</keyword>
<keyword evidence="2" id="KW-1003">Cell membrane</keyword>
<evidence type="ECO:0000256" key="3">
    <source>
        <dbReference type="ARBA" id="ARBA00022692"/>
    </source>
</evidence>
<feature type="transmembrane region" description="Helical" evidence="7">
    <location>
        <begin position="20"/>
        <end position="42"/>
    </location>
</feature>
<feature type="transmembrane region" description="Helical" evidence="7">
    <location>
        <begin position="356"/>
        <end position="381"/>
    </location>
</feature>
<keyword evidence="5 7" id="KW-0472">Membrane</keyword>
<dbReference type="PANTHER" id="PTHR30572:SF4">
    <property type="entry name" value="ABC TRANSPORTER PERMEASE YTRF"/>
    <property type="match status" value="1"/>
</dbReference>
<dbReference type="GO" id="GO:0005524">
    <property type="term" value="F:ATP binding"/>
    <property type="evidence" value="ECO:0007669"/>
    <property type="project" value="UniProtKB-KW"/>
</dbReference>
<evidence type="ECO:0000256" key="6">
    <source>
        <dbReference type="ARBA" id="ARBA00038076"/>
    </source>
</evidence>
<sequence length="398" mass="42897">MAAMKIAFRNVRLNLKRNILVSLGGAIGIFSVILMLGLGSGVTNYINNQINAQLSPDLIQVTKTAETSASAVPNPLQEVKPLTNKDIRTAENLNHVDNVEKVASINVSSSVNYQNESADIISLETLNRGVNKDDLVAGSFPKDGEILISDTIADKLMKNSKQAIGKEVNFYVRTVDSSEVPIILERKLTVSGIIKSSLSQDSAFVTYKALEDMYATQDLTLAPTQLNVTVDDVDQVPTVEKELEKKGFTGTGVSNILDQVNTYLSIATFVLAGIAGISLLVSAIMIVVVLYISVVERTKEIGILRAIGARRKDIKRIFFVEAAIIGIASGVIGVIIAALIGFFGNNIMEGMFDARVINVSFLFMLIGIAISFIISILAAVLPASKAANLDPMESLRYE</sequence>
<proteinExistence type="inferred from homology"/>
<comment type="subcellular location">
    <subcellularLocation>
        <location evidence="1">Cell membrane</location>
        <topology evidence="1">Multi-pass membrane protein</topology>
    </subcellularLocation>
</comment>
<feature type="transmembrane region" description="Helical" evidence="7">
    <location>
        <begin position="263"/>
        <end position="296"/>
    </location>
</feature>
<feature type="domain" description="ABC3 transporter permease C-terminal" evidence="8">
    <location>
        <begin position="274"/>
        <end position="391"/>
    </location>
</feature>
<feature type="transmembrane region" description="Helical" evidence="7">
    <location>
        <begin position="317"/>
        <end position="344"/>
    </location>
</feature>
<evidence type="ECO:0000259" key="8">
    <source>
        <dbReference type="Pfam" id="PF02687"/>
    </source>
</evidence>
<comment type="similarity">
    <text evidence="6">Belongs to the ABC-4 integral membrane protein family.</text>
</comment>
<dbReference type="InterPro" id="IPR025857">
    <property type="entry name" value="MacB_PCD"/>
</dbReference>
<accession>W7D3M1</accession>